<gene>
    <name evidence="2" type="ORF">LELG_00912</name>
</gene>
<evidence type="ECO:0000313" key="2">
    <source>
        <dbReference type="EMBL" id="EDK42734.1"/>
    </source>
</evidence>
<dbReference type="OrthoDB" id="4075035at2759"/>
<dbReference type="InParanoid" id="A5DU76"/>
<sequence length="247" mass="28417">MIRVMLIYLQKKVTMKICKLHLLIISPGFTMITVIFDFTPITLVFGSTSTDSDVSDPLDLEIDMTLLTSHCEGKKNECNTFGSISVVSKINDDSRIKTNIQSYSKQDQPINIETKLFYINTNLAQCNVKSDNYLPYTFIMGETYIISKPESNVPKTYKQVLQSSESIKIVLAISATCNFIIHQIELILKLLYASITVRGVIAYITNKLIRHFQQSNELHLRYANHVLRYLILTKHLDLLYKKRKNHF</sequence>
<organism evidence="2 3">
    <name type="scientific">Lodderomyces elongisporus (strain ATCC 11503 / CBS 2605 / JCM 1781 / NBRC 1676 / NRRL YB-4239)</name>
    <name type="common">Yeast</name>
    <name type="synonym">Saccharomyces elongisporus</name>
    <dbReference type="NCBI Taxonomy" id="379508"/>
    <lineage>
        <taxon>Eukaryota</taxon>
        <taxon>Fungi</taxon>
        <taxon>Dikarya</taxon>
        <taxon>Ascomycota</taxon>
        <taxon>Saccharomycotina</taxon>
        <taxon>Pichiomycetes</taxon>
        <taxon>Debaryomycetaceae</taxon>
        <taxon>Candida/Lodderomyces clade</taxon>
        <taxon>Lodderomyces</taxon>
    </lineage>
</organism>
<keyword evidence="1" id="KW-0472">Membrane</keyword>
<accession>A5DU76</accession>
<name>A5DU76_LODEL</name>
<feature type="transmembrane region" description="Helical" evidence="1">
    <location>
        <begin position="20"/>
        <end position="45"/>
    </location>
</feature>
<keyword evidence="3" id="KW-1185">Reference proteome</keyword>
<dbReference type="VEuPathDB" id="FungiDB:LELG_00912"/>
<reference evidence="2 3" key="1">
    <citation type="journal article" date="2009" name="Nature">
        <title>Evolution of pathogenicity and sexual reproduction in eight Candida genomes.</title>
        <authorList>
            <person name="Butler G."/>
            <person name="Rasmussen M.D."/>
            <person name="Lin M.F."/>
            <person name="Santos M.A."/>
            <person name="Sakthikumar S."/>
            <person name="Munro C.A."/>
            <person name="Rheinbay E."/>
            <person name="Grabherr M."/>
            <person name="Forche A."/>
            <person name="Reedy J.L."/>
            <person name="Agrafioti I."/>
            <person name="Arnaud M.B."/>
            <person name="Bates S."/>
            <person name="Brown A.J."/>
            <person name="Brunke S."/>
            <person name="Costanzo M.C."/>
            <person name="Fitzpatrick D.A."/>
            <person name="de Groot P.W."/>
            <person name="Harris D."/>
            <person name="Hoyer L.L."/>
            <person name="Hube B."/>
            <person name="Klis F.M."/>
            <person name="Kodira C."/>
            <person name="Lennard N."/>
            <person name="Logue M.E."/>
            <person name="Martin R."/>
            <person name="Neiman A.M."/>
            <person name="Nikolaou E."/>
            <person name="Quail M.A."/>
            <person name="Quinn J."/>
            <person name="Santos M.C."/>
            <person name="Schmitzberger F.F."/>
            <person name="Sherlock G."/>
            <person name="Shah P."/>
            <person name="Silverstein K.A."/>
            <person name="Skrzypek M.S."/>
            <person name="Soll D."/>
            <person name="Staggs R."/>
            <person name="Stansfield I."/>
            <person name="Stumpf M.P."/>
            <person name="Sudbery P.E."/>
            <person name="Srikantha T."/>
            <person name="Zeng Q."/>
            <person name="Berman J."/>
            <person name="Berriman M."/>
            <person name="Heitman J."/>
            <person name="Gow N.A."/>
            <person name="Lorenz M.C."/>
            <person name="Birren B.W."/>
            <person name="Kellis M."/>
            <person name="Cuomo C.A."/>
        </authorList>
    </citation>
    <scope>NUCLEOTIDE SEQUENCE [LARGE SCALE GENOMIC DNA]</scope>
    <source>
        <strain evidence="3">ATCC 11503 / BCRC 21390 / CBS 2605 / JCM 1781 / NBRC 1676 / NRRL YB-4239</strain>
    </source>
</reference>
<keyword evidence="1" id="KW-0812">Transmembrane</keyword>
<proteinExistence type="predicted"/>
<keyword evidence="1" id="KW-1133">Transmembrane helix</keyword>
<evidence type="ECO:0000256" key="1">
    <source>
        <dbReference type="SAM" id="Phobius"/>
    </source>
</evidence>
<dbReference type="EMBL" id="CH981524">
    <property type="protein sequence ID" value="EDK42734.1"/>
    <property type="molecule type" value="Genomic_DNA"/>
</dbReference>
<dbReference type="Proteomes" id="UP000001996">
    <property type="component" value="Unassembled WGS sequence"/>
</dbReference>
<protein>
    <submittedName>
        <fullName evidence="2">Uncharacterized protein</fullName>
    </submittedName>
</protein>
<dbReference type="HOGENOM" id="CLU_1124729_0_0_1"/>
<dbReference type="AlphaFoldDB" id="A5DU76"/>
<evidence type="ECO:0000313" key="3">
    <source>
        <dbReference type="Proteomes" id="UP000001996"/>
    </source>
</evidence>